<feature type="domain" description="SPW repeat-containing integral membrane" evidence="2">
    <location>
        <begin position="11"/>
        <end position="107"/>
    </location>
</feature>
<proteinExistence type="predicted"/>
<dbReference type="InterPro" id="IPR005530">
    <property type="entry name" value="SPW"/>
</dbReference>
<organism evidence="3 4">
    <name type="scientific">Roseibium porphyridii</name>
    <dbReference type="NCBI Taxonomy" id="2866279"/>
    <lineage>
        <taxon>Bacteria</taxon>
        <taxon>Pseudomonadati</taxon>
        <taxon>Pseudomonadota</taxon>
        <taxon>Alphaproteobacteria</taxon>
        <taxon>Hyphomicrobiales</taxon>
        <taxon>Stappiaceae</taxon>
        <taxon>Roseibium</taxon>
    </lineage>
</organism>
<feature type="transmembrane region" description="Helical" evidence="1">
    <location>
        <begin position="37"/>
        <end position="56"/>
    </location>
</feature>
<keyword evidence="4" id="KW-1185">Reference proteome</keyword>
<evidence type="ECO:0000313" key="3">
    <source>
        <dbReference type="EMBL" id="WFE91970.1"/>
    </source>
</evidence>
<dbReference type="Proteomes" id="UP001209803">
    <property type="component" value="Chromosome"/>
</dbReference>
<feature type="transmembrane region" description="Helical" evidence="1">
    <location>
        <begin position="68"/>
        <end position="90"/>
    </location>
</feature>
<accession>A0ABY8FFE7</accession>
<keyword evidence="1" id="KW-0472">Membrane</keyword>
<evidence type="ECO:0000259" key="2">
    <source>
        <dbReference type="Pfam" id="PF03779"/>
    </source>
</evidence>
<name>A0ABY8FFE7_9HYPH</name>
<keyword evidence="1" id="KW-0812">Transmembrane</keyword>
<feature type="transmembrane region" description="Helical" evidence="1">
    <location>
        <begin position="96"/>
        <end position="113"/>
    </location>
</feature>
<sequence length="123" mass="13197">MNIRFVTKSIHAYLDYPVALGLIALPMALNLGQSNPLAFWLSVVTGVAALILTLLTDHETGLIRVLPYSFHLIVDFAVGVVFLAAPLVLGFKGIDLAYYIVNAIAVLTVVSLHKPDVAEPQAA</sequence>
<dbReference type="EMBL" id="CP120863">
    <property type="protein sequence ID" value="WFE91970.1"/>
    <property type="molecule type" value="Genomic_DNA"/>
</dbReference>
<evidence type="ECO:0000256" key="1">
    <source>
        <dbReference type="SAM" id="Phobius"/>
    </source>
</evidence>
<keyword evidence="1" id="KW-1133">Transmembrane helix</keyword>
<feature type="transmembrane region" description="Helical" evidence="1">
    <location>
        <begin position="12"/>
        <end position="31"/>
    </location>
</feature>
<dbReference type="Pfam" id="PF03779">
    <property type="entry name" value="SPW"/>
    <property type="match status" value="1"/>
</dbReference>
<dbReference type="RefSeq" id="WP_152501062.1">
    <property type="nucleotide sequence ID" value="NZ_CP120863.1"/>
</dbReference>
<reference evidence="3 4" key="1">
    <citation type="submission" date="2023-03" db="EMBL/GenBank/DDBJ databases">
        <title>Roseibium porphyridii sp. nov. and Roseibium rhodosorbium sp. nov. isolated from marine algae, Porphyridium cruentum and Rhodosorus marinus, respectively.</title>
        <authorList>
            <person name="Lee M.W."/>
            <person name="Choi B.J."/>
            <person name="Lee J.K."/>
            <person name="Choi D.G."/>
            <person name="Baek J.H."/>
            <person name="Bayburt H."/>
            <person name="Kim J.M."/>
            <person name="Han D.M."/>
            <person name="Kim K.H."/>
            <person name="Jeon C.O."/>
        </authorList>
    </citation>
    <scope>NUCLEOTIDE SEQUENCE [LARGE SCALE GENOMIC DNA]</scope>
    <source>
        <strain evidence="3 4">KMA01</strain>
    </source>
</reference>
<evidence type="ECO:0000313" key="4">
    <source>
        <dbReference type="Proteomes" id="UP001209803"/>
    </source>
</evidence>
<protein>
    <recommendedName>
        <fullName evidence="2">SPW repeat-containing integral membrane domain-containing protein</fullName>
    </recommendedName>
</protein>
<gene>
    <name evidence="3" type="ORF">K1718_11580</name>
</gene>